<dbReference type="PANTHER" id="PTHR39463:SF1">
    <property type="entry name" value="MEDUSA"/>
    <property type="match status" value="1"/>
</dbReference>
<dbReference type="InterPro" id="IPR055509">
    <property type="entry name" value="DUF7082"/>
</dbReference>
<feature type="region of interest" description="Disordered" evidence="1">
    <location>
        <begin position="448"/>
        <end position="478"/>
    </location>
</feature>
<organism evidence="3 4">
    <name type="scientific">Crepidotus variabilis</name>
    <dbReference type="NCBI Taxonomy" id="179855"/>
    <lineage>
        <taxon>Eukaryota</taxon>
        <taxon>Fungi</taxon>
        <taxon>Dikarya</taxon>
        <taxon>Basidiomycota</taxon>
        <taxon>Agaricomycotina</taxon>
        <taxon>Agaricomycetes</taxon>
        <taxon>Agaricomycetidae</taxon>
        <taxon>Agaricales</taxon>
        <taxon>Agaricineae</taxon>
        <taxon>Crepidotaceae</taxon>
        <taxon>Crepidotus</taxon>
    </lineage>
</organism>
<dbReference type="EMBL" id="MU157847">
    <property type="protein sequence ID" value="KAF9529303.1"/>
    <property type="molecule type" value="Genomic_DNA"/>
</dbReference>
<evidence type="ECO:0000313" key="4">
    <source>
        <dbReference type="Proteomes" id="UP000807306"/>
    </source>
</evidence>
<keyword evidence="4" id="KW-1185">Reference proteome</keyword>
<proteinExistence type="predicted"/>
<feature type="compositionally biased region" description="Low complexity" evidence="1">
    <location>
        <begin position="452"/>
        <end position="466"/>
    </location>
</feature>
<feature type="compositionally biased region" description="Polar residues" evidence="1">
    <location>
        <begin position="154"/>
        <end position="163"/>
    </location>
</feature>
<dbReference type="OrthoDB" id="1751210at2759"/>
<feature type="compositionally biased region" description="Basic residues" evidence="1">
    <location>
        <begin position="167"/>
        <end position="194"/>
    </location>
</feature>
<reference evidence="3" key="1">
    <citation type="submission" date="2020-11" db="EMBL/GenBank/DDBJ databases">
        <authorList>
            <consortium name="DOE Joint Genome Institute"/>
            <person name="Ahrendt S."/>
            <person name="Riley R."/>
            <person name="Andreopoulos W."/>
            <person name="Labutti K."/>
            <person name="Pangilinan J."/>
            <person name="Ruiz-Duenas F.J."/>
            <person name="Barrasa J.M."/>
            <person name="Sanchez-Garcia M."/>
            <person name="Camarero S."/>
            <person name="Miyauchi S."/>
            <person name="Serrano A."/>
            <person name="Linde D."/>
            <person name="Babiker R."/>
            <person name="Drula E."/>
            <person name="Ayuso-Fernandez I."/>
            <person name="Pacheco R."/>
            <person name="Padilla G."/>
            <person name="Ferreira P."/>
            <person name="Barriuso J."/>
            <person name="Kellner H."/>
            <person name="Castanera R."/>
            <person name="Alfaro M."/>
            <person name="Ramirez L."/>
            <person name="Pisabarro A.G."/>
            <person name="Kuo A."/>
            <person name="Tritt A."/>
            <person name="Lipzen A."/>
            <person name="He G."/>
            <person name="Yan M."/>
            <person name="Ng V."/>
            <person name="Cullen D."/>
            <person name="Martin F."/>
            <person name="Rosso M.-N."/>
            <person name="Henrissat B."/>
            <person name="Hibbett D."/>
            <person name="Martinez A.T."/>
            <person name="Grigoriev I.V."/>
        </authorList>
    </citation>
    <scope>NUCLEOTIDE SEQUENCE</scope>
    <source>
        <strain evidence="3">CBS 506.95</strain>
    </source>
</reference>
<evidence type="ECO:0000259" key="2">
    <source>
        <dbReference type="Pfam" id="PF23305"/>
    </source>
</evidence>
<feature type="region of interest" description="Disordered" evidence="1">
    <location>
        <begin position="153"/>
        <end position="200"/>
    </location>
</feature>
<feature type="domain" description="DUF7082" evidence="2">
    <location>
        <begin position="209"/>
        <end position="359"/>
    </location>
</feature>
<protein>
    <recommendedName>
        <fullName evidence="2">DUF7082 domain-containing protein</fullName>
    </recommendedName>
</protein>
<dbReference type="PANTHER" id="PTHR39463">
    <property type="entry name" value="MEDUSA"/>
    <property type="match status" value="1"/>
</dbReference>
<dbReference type="Pfam" id="PF23305">
    <property type="entry name" value="DUF7082"/>
    <property type="match status" value="1"/>
</dbReference>
<dbReference type="GO" id="GO:0005634">
    <property type="term" value="C:nucleus"/>
    <property type="evidence" value="ECO:0007669"/>
    <property type="project" value="TreeGrafter"/>
</dbReference>
<sequence>MASSSLSASEKSPIISPKGFVHVLGFSPTEGERGVPITVRIHCQADSTDVFVRLLISNTPVETEVKQLPDVDYGRWQLQGSVPSFDSLESAATKVSISVQALSEDNTVLDSVTFGEFCYWSNGKGRRRSVASIGKLPRLQIPDSAALRRRAAQNLPTPSPTGSDRSHHPKSPKKSALRANRRIKSGTIARTRHNNHTEPDDLYAHTPILDLVTPLSSICGDWSDSELSVGRRLVRFTKVQDGCKLIVSCEPISQDEFQETEIVISCIFRESTEFHYVTSVDVIYLLERLTNGDFPVEEKNRIRRNLEGLRPTTVSKHKPGFGDFFQRIMEFPDPKPRNIEKDLKVFEWSLLSQALEKILSKYSIYTSGPNTAESSPVLTPNTAHSPQILAPPLSYGTLEPSRTSRLDHESVLAKLEPLPDFITHSPVDAGGLSKELFDSQHCFPSPVDTHASISSPTSSTYPYPDSQNDDCDLQPQDRSPWGPHCQDYDASFDQYTTLGSYETNEPVFTHDSAYGYDNFSCTVLSNEALATLAGQYL</sequence>
<evidence type="ECO:0000256" key="1">
    <source>
        <dbReference type="SAM" id="MobiDB-lite"/>
    </source>
</evidence>
<name>A0A9P6EI40_9AGAR</name>
<gene>
    <name evidence="3" type="ORF">CPB83DRAFT_927452</name>
</gene>
<dbReference type="AlphaFoldDB" id="A0A9P6EI40"/>
<accession>A0A9P6EI40</accession>
<dbReference type="Proteomes" id="UP000807306">
    <property type="component" value="Unassembled WGS sequence"/>
</dbReference>
<evidence type="ECO:0000313" key="3">
    <source>
        <dbReference type="EMBL" id="KAF9529303.1"/>
    </source>
</evidence>
<comment type="caution">
    <text evidence="3">The sequence shown here is derived from an EMBL/GenBank/DDBJ whole genome shotgun (WGS) entry which is preliminary data.</text>
</comment>